<evidence type="ECO:0000256" key="8">
    <source>
        <dbReference type="SAM" id="MobiDB-lite"/>
    </source>
</evidence>
<feature type="domain" description="CP-type G" evidence="9">
    <location>
        <begin position="211"/>
        <end position="372"/>
    </location>
</feature>
<gene>
    <name evidence="10" type="primary">Gnl2-002</name>
</gene>
<dbReference type="InterPro" id="IPR023179">
    <property type="entry name" value="GTP-bd_ortho_bundle_sf"/>
</dbReference>
<feature type="region of interest" description="Disordered" evidence="8">
    <location>
        <begin position="528"/>
        <end position="553"/>
    </location>
</feature>
<feature type="compositionally biased region" description="Low complexity" evidence="8">
    <location>
        <begin position="475"/>
        <end position="488"/>
    </location>
</feature>
<comment type="function">
    <text evidence="5">GTPase that associates with pre-60S ribosomal subunits in the nucleolus and is required for their nuclear export and maturation. May promote cell proliferation possibly by increasing p53/TP53 protein levels, and consequently those of its downstream product CDKN1A/p21, and decreasing RPL23A protein levels.</text>
</comment>
<dbReference type="GO" id="GO:0005730">
    <property type="term" value="C:nucleolus"/>
    <property type="evidence" value="ECO:0007669"/>
    <property type="project" value="UniProtKB-SubCell"/>
</dbReference>
<keyword evidence="3 7" id="KW-0342">GTP-binding</keyword>
<feature type="compositionally biased region" description="Basic residues" evidence="8">
    <location>
        <begin position="1"/>
        <end position="15"/>
    </location>
</feature>
<reference evidence="10" key="1">
    <citation type="submission" date="2020-04" db="EMBL/GenBank/DDBJ databases">
        <authorList>
            <person name="Neveu A P."/>
        </authorList>
    </citation>
    <scope>NUCLEOTIDE SEQUENCE</scope>
    <source>
        <tissue evidence="10">Whole embryo</tissue>
    </source>
</reference>
<dbReference type="FunFam" id="3.40.50.300:FF:000559">
    <property type="entry name" value="Nuclear/nucleolar GTPase 2"/>
    <property type="match status" value="1"/>
</dbReference>
<dbReference type="CDD" id="cd01858">
    <property type="entry name" value="NGP_1"/>
    <property type="match status" value="1"/>
</dbReference>
<feature type="compositionally biased region" description="Basic and acidic residues" evidence="8">
    <location>
        <begin position="531"/>
        <end position="550"/>
    </location>
</feature>
<sequence length="678" mass="76834">MAKIKPFRSRGKKTISKSNASTNPDRLQVMAKGGQNMRSQSTIKRLNMYKGGKPIRNRKGQVIKAAEFQSEVASGVQARVEPNRRWFGNTRVISQNSLQKFQTEIGKVIKDPYQMILKPSKLPMSLLHDRAKTSRVHILDTESFESTFGKKSKRKRPNIAVADLSELNAKIATSTEAYDADKDEDLVRDSDGTHEIAAAFYNNAGQSRRIWNELYKVLDCSDVVIEVLDARDPMGTRCGRVEKYLTQEKPHKHLIFVLNKVDLVPTWVTKAWVATLSSEHPTVAFHASITNPFGKGALINLLRQFGKLHSEKKNISCGFIGYPNVGKSSIINTLRKKKVCKVAPLAGETKVWQYITLMKRIFLVDCPGIVQPSGDTETEIILKGVVRVEYVQEPDQHIAEILRRVKPEYMARQYQVTDWKDSEDFLTQMANRMGKLLKGGLPDWKTVSKMILNDWQRGRIPYYVRPPGMKETTESEANTAATETTNEVETTDKTDTDKPATAVDLEKQLEPVEQDLAQVKVGLEFTDELDNSEKVDSKPDEEISADKSETPDQIECLEEDVVLPSRSETPSKAPTKLNQADTKLKKLRKFLSTSQQRRFDTVTNFTDSMNREDLPLTARRKKRKAAKGNKSEDAKTKDEFAVKTSKQKRAEQRQTKKKKVGSDYYSSANVKNKNRRKT</sequence>
<dbReference type="InterPro" id="IPR024929">
    <property type="entry name" value="GNL2_CP_dom"/>
</dbReference>
<evidence type="ECO:0000256" key="6">
    <source>
        <dbReference type="ARBA" id="ARBA00065814"/>
    </source>
</evidence>
<name>A0A6F9DDR4_9ASCI</name>
<dbReference type="PANTHER" id="PTHR11089:SF9">
    <property type="entry name" value="NUCLEOLAR GTP-BINDING PROTEIN 2"/>
    <property type="match status" value="1"/>
</dbReference>
<keyword evidence="4 7" id="KW-0539">Nucleus</keyword>
<dbReference type="PRINTS" id="PR00326">
    <property type="entry name" value="GTP1OBG"/>
</dbReference>
<dbReference type="InterPro" id="IPR050755">
    <property type="entry name" value="TRAFAC_YlqF/YawG_RiboMat"/>
</dbReference>
<dbReference type="GO" id="GO:0005525">
    <property type="term" value="F:GTP binding"/>
    <property type="evidence" value="ECO:0007669"/>
    <property type="project" value="UniProtKB-KW"/>
</dbReference>
<feature type="region of interest" description="Disordered" evidence="8">
    <location>
        <begin position="602"/>
        <end position="678"/>
    </location>
</feature>
<feature type="compositionally biased region" description="Basic and acidic residues" evidence="8">
    <location>
        <begin position="490"/>
        <end position="499"/>
    </location>
</feature>
<dbReference type="Gene3D" id="3.40.50.300">
    <property type="entry name" value="P-loop containing nucleotide triphosphate hydrolases"/>
    <property type="match status" value="1"/>
</dbReference>
<feature type="compositionally biased region" description="Basic and acidic residues" evidence="8">
    <location>
        <begin position="629"/>
        <end position="641"/>
    </location>
</feature>
<comment type="subcellular location">
    <subcellularLocation>
        <location evidence="1 7">Nucleus</location>
        <location evidence="1 7">Nucleolus</location>
    </subcellularLocation>
</comment>
<dbReference type="AlphaFoldDB" id="A0A6F9DDR4"/>
<comment type="subunit">
    <text evidence="6">Interacts with LYAR and RPL23A. Interacts with the nuclear importin-beta receptor and, at a lower extent, with importin-alpha.</text>
</comment>
<dbReference type="Pfam" id="PF08153">
    <property type="entry name" value="NGP1NT"/>
    <property type="match status" value="1"/>
</dbReference>
<feature type="compositionally biased region" description="Basic residues" evidence="8">
    <location>
        <begin position="618"/>
        <end position="627"/>
    </location>
</feature>
<evidence type="ECO:0000313" key="10">
    <source>
        <dbReference type="EMBL" id="CAB3250084.1"/>
    </source>
</evidence>
<accession>A0A6F9DDR4</accession>
<dbReference type="FunFam" id="1.10.1580.10:FF:000001">
    <property type="entry name" value="Nucleolar GTP-binding protein 2"/>
    <property type="match status" value="1"/>
</dbReference>
<evidence type="ECO:0000259" key="9">
    <source>
        <dbReference type="PROSITE" id="PS51721"/>
    </source>
</evidence>
<evidence type="ECO:0000256" key="1">
    <source>
        <dbReference type="ARBA" id="ARBA00004604"/>
    </source>
</evidence>
<dbReference type="InterPro" id="IPR030378">
    <property type="entry name" value="G_CP_dom"/>
</dbReference>
<dbReference type="InterPro" id="IPR027417">
    <property type="entry name" value="P-loop_NTPase"/>
</dbReference>
<dbReference type="InterPro" id="IPR012971">
    <property type="entry name" value="NOG2_N_dom"/>
</dbReference>
<feature type="region of interest" description="Disordered" evidence="8">
    <location>
        <begin position="562"/>
        <end position="581"/>
    </location>
</feature>
<dbReference type="EMBL" id="LR785509">
    <property type="protein sequence ID" value="CAB3250084.1"/>
    <property type="molecule type" value="mRNA"/>
</dbReference>
<dbReference type="Pfam" id="PF01926">
    <property type="entry name" value="MMR_HSR1"/>
    <property type="match status" value="1"/>
</dbReference>
<keyword evidence="2 7" id="KW-0547">Nucleotide-binding</keyword>
<dbReference type="SUPFAM" id="SSF52540">
    <property type="entry name" value="P-loop containing nucleoside triphosphate hydrolases"/>
    <property type="match status" value="1"/>
</dbReference>
<evidence type="ECO:0000256" key="7">
    <source>
        <dbReference type="RuleBase" id="RU364023"/>
    </source>
</evidence>
<comment type="similarity">
    <text evidence="7">Belongs to the TRAFAC class YlqF/YawG GTPase family. NOG2 subfamily.</text>
</comment>
<dbReference type="PANTHER" id="PTHR11089">
    <property type="entry name" value="GTP-BINDING PROTEIN-RELATED"/>
    <property type="match status" value="1"/>
</dbReference>
<dbReference type="PROSITE" id="PS51721">
    <property type="entry name" value="G_CP"/>
    <property type="match status" value="1"/>
</dbReference>
<evidence type="ECO:0000256" key="2">
    <source>
        <dbReference type="ARBA" id="ARBA00022741"/>
    </source>
</evidence>
<dbReference type="InterPro" id="IPR006073">
    <property type="entry name" value="GTP-bd"/>
</dbReference>
<evidence type="ECO:0000256" key="4">
    <source>
        <dbReference type="ARBA" id="ARBA00023242"/>
    </source>
</evidence>
<dbReference type="Gene3D" id="1.10.1580.10">
    <property type="match status" value="1"/>
</dbReference>
<proteinExistence type="evidence at transcript level"/>
<feature type="compositionally biased region" description="Polar residues" evidence="8">
    <location>
        <begin position="566"/>
        <end position="581"/>
    </location>
</feature>
<protein>
    <recommendedName>
        <fullName evidence="7">Nucleolar GTP-binding protein 2</fullName>
    </recommendedName>
</protein>
<evidence type="ECO:0000256" key="5">
    <source>
        <dbReference type="ARBA" id="ARBA00054763"/>
    </source>
</evidence>
<feature type="region of interest" description="Disordered" evidence="8">
    <location>
        <begin position="466"/>
        <end position="499"/>
    </location>
</feature>
<feature type="compositionally biased region" description="Polar residues" evidence="8">
    <location>
        <begin position="16"/>
        <end position="25"/>
    </location>
</feature>
<organism evidence="10">
    <name type="scientific">Phallusia mammillata</name>
    <dbReference type="NCBI Taxonomy" id="59560"/>
    <lineage>
        <taxon>Eukaryota</taxon>
        <taxon>Metazoa</taxon>
        <taxon>Chordata</taxon>
        <taxon>Tunicata</taxon>
        <taxon>Ascidiacea</taxon>
        <taxon>Phlebobranchia</taxon>
        <taxon>Ascidiidae</taxon>
        <taxon>Phallusia</taxon>
    </lineage>
</organism>
<feature type="region of interest" description="Disordered" evidence="8">
    <location>
        <begin position="1"/>
        <end position="25"/>
    </location>
</feature>
<evidence type="ECO:0000256" key="3">
    <source>
        <dbReference type="ARBA" id="ARBA00023134"/>
    </source>
</evidence>